<dbReference type="PANTHER" id="PTHR12919">
    <property type="entry name" value="30S RIBOSOMAL PROTEIN S16"/>
    <property type="match status" value="1"/>
</dbReference>
<accession>A0A1I0BQQ8</accession>
<dbReference type="Gene3D" id="3.30.1320.10">
    <property type="match status" value="1"/>
</dbReference>
<dbReference type="AlphaFoldDB" id="A0A1I0BQQ8"/>
<gene>
    <name evidence="3" type="primary">rpsP</name>
    <name evidence="4" type="ORF">SAMN04489758_101233</name>
</gene>
<dbReference type="SUPFAM" id="SSF54565">
    <property type="entry name" value="Ribosomal protein S16"/>
    <property type="match status" value="1"/>
</dbReference>
<dbReference type="OrthoDB" id="9807878at2"/>
<dbReference type="InterPro" id="IPR000307">
    <property type="entry name" value="Ribosomal_bS16"/>
</dbReference>
<keyword evidence="5" id="KW-1185">Reference proteome</keyword>
<dbReference type="GO" id="GO:0005737">
    <property type="term" value="C:cytoplasm"/>
    <property type="evidence" value="ECO:0007669"/>
    <property type="project" value="UniProtKB-ARBA"/>
</dbReference>
<dbReference type="GeneID" id="78287275"/>
<dbReference type="NCBIfam" id="TIGR00002">
    <property type="entry name" value="S16"/>
    <property type="match status" value="1"/>
</dbReference>
<dbReference type="HAMAP" id="MF_00385">
    <property type="entry name" value="Ribosomal_bS16"/>
    <property type="match status" value="1"/>
</dbReference>
<comment type="similarity">
    <text evidence="3">Belongs to the bacterial ribosomal protein bS16 family.</text>
</comment>
<dbReference type="GO" id="GO:0015935">
    <property type="term" value="C:small ribosomal subunit"/>
    <property type="evidence" value="ECO:0007669"/>
    <property type="project" value="TreeGrafter"/>
</dbReference>
<name>A0A1I0BQQ8_9FIRM</name>
<proteinExistence type="inferred from homology"/>
<evidence type="ECO:0000256" key="1">
    <source>
        <dbReference type="ARBA" id="ARBA00022980"/>
    </source>
</evidence>
<dbReference type="FunFam" id="3.30.1320.10:FF:000002">
    <property type="entry name" value="30S ribosomal protein S16"/>
    <property type="match status" value="1"/>
</dbReference>
<sequence length="90" mass="10039">MAVKLRLIRMGAKKAPFYRIVAADSRAPRDGRFIEMLGTYNPCTNPAQVTIKEEEVLKWLNNGAQPSDTVKSLLSKQGIMKKFADSKLGK</sequence>
<protein>
    <recommendedName>
        <fullName evidence="3">Small ribosomal subunit protein bS16</fullName>
    </recommendedName>
</protein>
<dbReference type="RefSeq" id="WP_092351638.1">
    <property type="nucleotide sequence ID" value="NZ_CANBHC010000021.1"/>
</dbReference>
<dbReference type="GO" id="GO:0006412">
    <property type="term" value="P:translation"/>
    <property type="evidence" value="ECO:0007669"/>
    <property type="project" value="UniProtKB-UniRule"/>
</dbReference>
<evidence type="ECO:0000256" key="3">
    <source>
        <dbReference type="HAMAP-Rule" id="MF_00385"/>
    </source>
</evidence>
<organism evidence="4 5">
    <name type="scientific">Thomasclavelia cocleata</name>
    <dbReference type="NCBI Taxonomy" id="69824"/>
    <lineage>
        <taxon>Bacteria</taxon>
        <taxon>Bacillati</taxon>
        <taxon>Bacillota</taxon>
        <taxon>Erysipelotrichia</taxon>
        <taxon>Erysipelotrichales</taxon>
        <taxon>Coprobacillaceae</taxon>
        <taxon>Thomasclavelia</taxon>
    </lineage>
</organism>
<dbReference type="GO" id="GO:0003735">
    <property type="term" value="F:structural constituent of ribosome"/>
    <property type="evidence" value="ECO:0007669"/>
    <property type="project" value="InterPro"/>
</dbReference>
<evidence type="ECO:0000313" key="5">
    <source>
        <dbReference type="Proteomes" id="UP000198558"/>
    </source>
</evidence>
<evidence type="ECO:0000313" key="4">
    <source>
        <dbReference type="EMBL" id="SET09406.1"/>
    </source>
</evidence>
<dbReference type="EMBL" id="FOIN01000001">
    <property type="protein sequence ID" value="SET09406.1"/>
    <property type="molecule type" value="Genomic_DNA"/>
</dbReference>
<dbReference type="PANTHER" id="PTHR12919:SF20">
    <property type="entry name" value="SMALL RIBOSOMAL SUBUNIT PROTEIN BS16M"/>
    <property type="match status" value="1"/>
</dbReference>
<dbReference type="Pfam" id="PF00886">
    <property type="entry name" value="Ribosomal_S16"/>
    <property type="match status" value="1"/>
</dbReference>
<keyword evidence="1 3" id="KW-0689">Ribosomal protein</keyword>
<dbReference type="Proteomes" id="UP000198558">
    <property type="component" value="Unassembled WGS sequence"/>
</dbReference>
<reference evidence="5" key="1">
    <citation type="submission" date="2016-10" db="EMBL/GenBank/DDBJ databases">
        <authorList>
            <person name="Varghese N."/>
            <person name="Submissions S."/>
        </authorList>
    </citation>
    <scope>NUCLEOTIDE SEQUENCE [LARGE SCALE GENOMIC DNA]</scope>
    <source>
        <strain evidence="5">DSM 1551</strain>
    </source>
</reference>
<evidence type="ECO:0000256" key="2">
    <source>
        <dbReference type="ARBA" id="ARBA00023274"/>
    </source>
</evidence>
<dbReference type="InterPro" id="IPR023803">
    <property type="entry name" value="Ribosomal_bS16_dom_sf"/>
</dbReference>
<keyword evidence="2 3" id="KW-0687">Ribonucleoprotein</keyword>